<evidence type="ECO:0000259" key="6">
    <source>
        <dbReference type="Pfam" id="PF02826"/>
    </source>
</evidence>
<feature type="domain" description="D-isomer specific 2-hydroxyacid dehydrogenase NAD-binding" evidence="6">
    <location>
        <begin position="112"/>
        <end position="298"/>
    </location>
</feature>
<dbReference type="Pfam" id="PF00389">
    <property type="entry name" value="2-Hacid_dh"/>
    <property type="match status" value="1"/>
</dbReference>
<evidence type="ECO:0000256" key="2">
    <source>
        <dbReference type="ARBA" id="ARBA00023002"/>
    </source>
</evidence>
<dbReference type="InterPro" id="IPR029752">
    <property type="entry name" value="D-isomer_DH_CS1"/>
</dbReference>
<evidence type="ECO:0000259" key="5">
    <source>
        <dbReference type="Pfam" id="PF00389"/>
    </source>
</evidence>
<dbReference type="PROSITE" id="PS00670">
    <property type="entry name" value="D_2_HYDROXYACID_DH_2"/>
    <property type="match status" value="1"/>
</dbReference>
<evidence type="ECO:0000313" key="7">
    <source>
        <dbReference type="EMBL" id="MBP1045545.1"/>
    </source>
</evidence>
<reference evidence="7 8" key="1">
    <citation type="submission" date="2020-12" db="EMBL/GenBank/DDBJ databases">
        <title>Vagococcus allomyrinae sp. nov. and Enterococcus lavae sp. nov., isolated from the larvae of Allomyrina dichotoma.</title>
        <authorList>
            <person name="Lee S.D."/>
        </authorList>
    </citation>
    <scope>NUCLEOTIDE SEQUENCE [LARGE SCALE GENOMIC DNA]</scope>
    <source>
        <strain evidence="7 8">BWM-S5</strain>
    </source>
</reference>
<evidence type="ECO:0000313" key="8">
    <source>
        <dbReference type="Proteomes" id="UP000673375"/>
    </source>
</evidence>
<dbReference type="InterPro" id="IPR036291">
    <property type="entry name" value="NAD(P)-bd_dom_sf"/>
</dbReference>
<dbReference type="SUPFAM" id="SSF52283">
    <property type="entry name" value="Formate/glycerate dehydrogenase catalytic domain-like"/>
    <property type="match status" value="1"/>
</dbReference>
<keyword evidence="8" id="KW-1185">Reference proteome</keyword>
<dbReference type="InterPro" id="IPR029753">
    <property type="entry name" value="D-isomer_DH_CS"/>
</dbReference>
<dbReference type="Pfam" id="PF02826">
    <property type="entry name" value="2-Hacid_dh_C"/>
    <property type="match status" value="1"/>
</dbReference>
<sequence>MKIFIYGIGKKEQPVAAQWAAEHNVTLETSDQELNAETIILAKNADAVSFQQMASVHDEAVYQQMTEYGIRFLSTRSAGIDGLSKAYLKKYNIKAANVPVYSPRAIAEHALTLSFMLLRHIPRLMQREQQQNFVLDGLIGREIHDLTVGIIGTGHIGLTTAQLFNSLGANVIAYDKFPKEHVEETLTYLPTIEAVVEKADIISLHTPYTSENHHLISEKLLNLMKPETLIINTARGPLVDTKALLTALQAGKIGGAGLDTLENEDLYINKTKAEQTSEHPYIAELLALDNVIVSPHIAFYTLEASKILMESSLNSLYELEQNGQTDSLISLEE</sequence>
<dbReference type="InterPro" id="IPR006139">
    <property type="entry name" value="D-isomer_2_OHA_DH_cat_dom"/>
</dbReference>
<name>A0ABS4CGI6_9ENTE</name>
<dbReference type="PRINTS" id="PR00411">
    <property type="entry name" value="PNDRDTASEI"/>
</dbReference>
<evidence type="ECO:0000256" key="3">
    <source>
        <dbReference type="ARBA" id="ARBA00023027"/>
    </source>
</evidence>
<comment type="caution">
    <text evidence="7">The sequence shown here is derived from an EMBL/GenBank/DDBJ whole genome shotgun (WGS) entry which is preliminary data.</text>
</comment>
<organism evidence="7 8">
    <name type="scientific">Enterococcus larvae</name>
    <dbReference type="NCBI Taxonomy" id="2794352"/>
    <lineage>
        <taxon>Bacteria</taxon>
        <taxon>Bacillati</taxon>
        <taxon>Bacillota</taxon>
        <taxon>Bacilli</taxon>
        <taxon>Lactobacillales</taxon>
        <taxon>Enterococcaceae</taxon>
        <taxon>Enterococcus</taxon>
    </lineage>
</organism>
<keyword evidence="2 4" id="KW-0560">Oxidoreductase</keyword>
<dbReference type="PANTHER" id="PTHR43026">
    <property type="entry name" value="2-HYDROXYACID DEHYDROGENASE HOMOLOG 1-RELATED"/>
    <property type="match status" value="1"/>
</dbReference>
<dbReference type="InterPro" id="IPR058205">
    <property type="entry name" value="D-LDH-like"/>
</dbReference>
<evidence type="ECO:0000256" key="4">
    <source>
        <dbReference type="RuleBase" id="RU003719"/>
    </source>
</evidence>
<dbReference type="PANTHER" id="PTHR43026:SF1">
    <property type="entry name" value="2-HYDROXYACID DEHYDROGENASE HOMOLOG 1-RELATED"/>
    <property type="match status" value="1"/>
</dbReference>
<accession>A0ABS4CGI6</accession>
<protein>
    <submittedName>
        <fullName evidence="7">D-2-hydroxyacid dehydrogenase</fullName>
    </submittedName>
</protein>
<dbReference type="SUPFAM" id="SSF51735">
    <property type="entry name" value="NAD(P)-binding Rossmann-fold domains"/>
    <property type="match status" value="1"/>
</dbReference>
<dbReference type="PROSITE" id="PS00065">
    <property type="entry name" value="D_2_HYDROXYACID_DH_1"/>
    <property type="match status" value="1"/>
</dbReference>
<proteinExistence type="inferred from homology"/>
<dbReference type="InterPro" id="IPR006140">
    <property type="entry name" value="D-isomer_DH_NAD-bd"/>
</dbReference>
<comment type="similarity">
    <text evidence="1 4">Belongs to the D-isomer specific 2-hydroxyacid dehydrogenase family.</text>
</comment>
<gene>
    <name evidence="7" type="ORF">I6N96_04595</name>
</gene>
<dbReference type="Gene3D" id="3.40.50.720">
    <property type="entry name" value="NAD(P)-binding Rossmann-like Domain"/>
    <property type="match status" value="2"/>
</dbReference>
<dbReference type="Proteomes" id="UP000673375">
    <property type="component" value="Unassembled WGS sequence"/>
</dbReference>
<keyword evidence="3" id="KW-0520">NAD</keyword>
<dbReference type="EMBL" id="JAEDXU010000002">
    <property type="protein sequence ID" value="MBP1045545.1"/>
    <property type="molecule type" value="Genomic_DNA"/>
</dbReference>
<dbReference type="RefSeq" id="WP_209556341.1">
    <property type="nucleotide sequence ID" value="NZ_JAEDXU010000002.1"/>
</dbReference>
<evidence type="ECO:0000256" key="1">
    <source>
        <dbReference type="ARBA" id="ARBA00005854"/>
    </source>
</evidence>
<feature type="domain" description="D-isomer specific 2-hydroxyacid dehydrogenase catalytic" evidence="5">
    <location>
        <begin position="18"/>
        <end position="328"/>
    </location>
</feature>